<evidence type="ECO:0000313" key="12">
    <source>
        <dbReference type="EMBL" id="KAG7478128.1"/>
    </source>
</evidence>
<dbReference type="GO" id="GO:1902570">
    <property type="term" value="P:protein localization to nucleolus"/>
    <property type="evidence" value="ECO:0007669"/>
    <property type="project" value="TreeGrafter"/>
</dbReference>
<feature type="coiled-coil region" evidence="9">
    <location>
        <begin position="166"/>
        <end position="200"/>
    </location>
</feature>
<dbReference type="OrthoDB" id="21643at2759"/>
<protein>
    <recommendedName>
        <fullName evidence="7">Nucleolar protein 8</fullName>
    </recommendedName>
</protein>
<evidence type="ECO:0000313" key="13">
    <source>
        <dbReference type="Proteomes" id="UP001046870"/>
    </source>
</evidence>
<feature type="region of interest" description="Disordered" evidence="10">
    <location>
        <begin position="219"/>
        <end position="303"/>
    </location>
</feature>
<evidence type="ECO:0000256" key="2">
    <source>
        <dbReference type="ARBA" id="ARBA00022553"/>
    </source>
</evidence>
<evidence type="ECO:0000256" key="1">
    <source>
        <dbReference type="ARBA" id="ARBA00004604"/>
    </source>
</evidence>
<reference evidence="12" key="1">
    <citation type="submission" date="2021-01" db="EMBL/GenBank/DDBJ databases">
        <authorList>
            <person name="Zahm M."/>
            <person name="Roques C."/>
            <person name="Cabau C."/>
            <person name="Klopp C."/>
            <person name="Donnadieu C."/>
            <person name="Jouanno E."/>
            <person name="Lampietro C."/>
            <person name="Louis A."/>
            <person name="Herpin A."/>
            <person name="Echchiki A."/>
            <person name="Berthelot C."/>
            <person name="Parey E."/>
            <person name="Roest-Crollius H."/>
            <person name="Braasch I."/>
            <person name="Postlethwait J."/>
            <person name="Bobe J."/>
            <person name="Montfort J."/>
            <person name="Bouchez O."/>
            <person name="Begum T."/>
            <person name="Mejri S."/>
            <person name="Adams A."/>
            <person name="Chen W.-J."/>
            <person name="Guiguen Y."/>
        </authorList>
    </citation>
    <scope>NUCLEOTIDE SEQUENCE</scope>
    <source>
        <strain evidence="12">YG-15Mar2019-1</strain>
        <tissue evidence="12">Brain</tissue>
    </source>
</reference>
<dbReference type="InterPro" id="IPR012677">
    <property type="entry name" value="Nucleotide-bd_a/b_plait_sf"/>
</dbReference>
<dbReference type="Proteomes" id="UP001046870">
    <property type="component" value="Chromosome 5"/>
</dbReference>
<name>A0A9D3Q7Y8_MEGAT</name>
<dbReference type="Pfam" id="PF00076">
    <property type="entry name" value="RRM_1"/>
    <property type="match status" value="1"/>
</dbReference>
<dbReference type="AlphaFoldDB" id="A0A9D3Q7Y8"/>
<dbReference type="GO" id="GO:0003723">
    <property type="term" value="F:RNA binding"/>
    <property type="evidence" value="ECO:0007669"/>
    <property type="project" value="UniProtKB-UniRule"/>
</dbReference>
<dbReference type="GO" id="GO:0005730">
    <property type="term" value="C:nucleolus"/>
    <property type="evidence" value="ECO:0007669"/>
    <property type="project" value="UniProtKB-SubCell"/>
</dbReference>
<feature type="compositionally biased region" description="Low complexity" evidence="10">
    <location>
        <begin position="247"/>
        <end position="256"/>
    </location>
</feature>
<evidence type="ECO:0000256" key="4">
    <source>
        <dbReference type="ARBA" id="ARBA00023242"/>
    </source>
</evidence>
<feature type="compositionally biased region" description="Acidic residues" evidence="10">
    <location>
        <begin position="541"/>
        <end position="554"/>
    </location>
</feature>
<evidence type="ECO:0000256" key="7">
    <source>
        <dbReference type="ARBA" id="ARBA00068539"/>
    </source>
</evidence>
<keyword evidence="4" id="KW-0539">Nucleus</keyword>
<dbReference type="PROSITE" id="PS50102">
    <property type="entry name" value="RRM"/>
    <property type="match status" value="1"/>
</dbReference>
<accession>A0A9D3Q7Y8</accession>
<comment type="subunit">
    <text evidence="6">Interacts with the GTP form of RRAGA, RRAGC and RRAGD. Interacts with NIP7. Interacts with DDX18; the interaction is RNA-dependent. Interacts with DDX47; the interaction is RNA-dependent.</text>
</comment>
<feature type="region of interest" description="Disordered" evidence="10">
    <location>
        <begin position="449"/>
        <end position="475"/>
    </location>
</feature>
<evidence type="ECO:0000256" key="5">
    <source>
        <dbReference type="ARBA" id="ARBA00054821"/>
    </source>
</evidence>
<keyword evidence="13" id="KW-1185">Reference proteome</keyword>
<dbReference type="PANTHER" id="PTHR48029">
    <property type="entry name" value="NUCLEOLAR PROTEIN 8"/>
    <property type="match status" value="1"/>
</dbReference>
<gene>
    <name evidence="12" type="ORF">MATL_G00077170</name>
</gene>
<dbReference type="Gene3D" id="3.30.70.330">
    <property type="match status" value="1"/>
</dbReference>
<dbReference type="PANTHER" id="PTHR48029:SF1">
    <property type="entry name" value="NUCLEOLAR PROTEIN 8"/>
    <property type="match status" value="1"/>
</dbReference>
<dbReference type="CDD" id="cd12226">
    <property type="entry name" value="RRM_NOL8"/>
    <property type="match status" value="1"/>
</dbReference>
<evidence type="ECO:0000259" key="11">
    <source>
        <dbReference type="PROSITE" id="PS50102"/>
    </source>
</evidence>
<evidence type="ECO:0000256" key="9">
    <source>
        <dbReference type="SAM" id="Coils"/>
    </source>
</evidence>
<evidence type="ECO:0000256" key="6">
    <source>
        <dbReference type="ARBA" id="ARBA00065066"/>
    </source>
</evidence>
<comment type="subcellular location">
    <subcellularLocation>
        <location evidence="1">Nucleus</location>
        <location evidence="1">Nucleolus</location>
    </subcellularLocation>
</comment>
<keyword evidence="2" id="KW-0597">Phosphoprotein</keyword>
<evidence type="ECO:0000256" key="8">
    <source>
        <dbReference type="PROSITE-ProRule" id="PRU00176"/>
    </source>
</evidence>
<dbReference type="SUPFAM" id="SSF54928">
    <property type="entry name" value="RNA-binding domain, RBD"/>
    <property type="match status" value="1"/>
</dbReference>
<evidence type="ECO:0000256" key="3">
    <source>
        <dbReference type="ARBA" id="ARBA00022884"/>
    </source>
</evidence>
<keyword evidence="9" id="KW-0175">Coiled coil</keyword>
<proteinExistence type="predicted"/>
<dbReference type="FunFam" id="3.30.70.330:FF:000346">
    <property type="entry name" value="Nucleolar protein 8"/>
    <property type="match status" value="1"/>
</dbReference>
<feature type="region of interest" description="Disordered" evidence="10">
    <location>
        <begin position="371"/>
        <end position="428"/>
    </location>
</feature>
<feature type="compositionally biased region" description="Basic and acidic residues" evidence="10">
    <location>
        <begin position="393"/>
        <end position="428"/>
    </location>
</feature>
<feature type="domain" description="RRM" evidence="11">
    <location>
        <begin position="2"/>
        <end position="83"/>
    </location>
</feature>
<feature type="region of interest" description="Disordered" evidence="10">
    <location>
        <begin position="532"/>
        <end position="567"/>
    </location>
</feature>
<comment type="caution">
    <text evidence="12">The sequence shown here is derived from an EMBL/GenBank/DDBJ whole genome shotgun (WGS) entry which is preliminary data.</text>
</comment>
<comment type="function">
    <text evidence="5">Plays an essential role in the survival of diffuse-type gastric cancer cells. Acts as a nucleolar anchoring protein for DDX47. May be involved in regulation of gene expression at the post-transcriptional level or in ribosome biogenesis in cancer cells.</text>
</comment>
<dbReference type="SMART" id="SM00360">
    <property type="entry name" value="RRM"/>
    <property type="match status" value="1"/>
</dbReference>
<dbReference type="InterPro" id="IPR000504">
    <property type="entry name" value="RRM_dom"/>
</dbReference>
<evidence type="ECO:0000256" key="10">
    <source>
        <dbReference type="SAM" id="MobiDB-lite"/>
    </source>
</evidence>
<feature type="compositionally biased region" description="Acidic residues" evidence="10">
    <location>
        <begin position="282"/>
        <end position="291"/>
    </location>
</feature>
<dbReference type="EMBL" id="JAFDVH010000005">
    <property type="protein sequence ID" value="KAG7478128.1"/>
    <property type="molecule type" value="Genomic_DNA"/>
</dbReference>
<organism evidence="12 13">
    <name type="scientific">Megalops atlanticus</name>
    <name type="common">Tarpon</name>
    <name type="synonym">Clupea gigantea</name>
    <dbReference type="NCBI Taxonomy" id="7932"/>
    <lineage>
        <taxon>Eukaryota</taxon>
        <taxon>Metazoa</taxon>
        <taxon>Chordata</taxon>
        <taxon>Craniata</taxon>
        <taxon>Vertebrata</taxon>
        <taxon>Euteleostomi</taxon>
        <taxon>Actinopterygii</taxon>
        <taxon>Neopterygii</taxon>
        <taxon>Teleostei</taxon>
        <taxon>Elopiformes</taxon>
        <taxon>Megalopidae</taxon>
        <taxon>Megalops</taxon>
    </lineage>
</organism>
<dbReference type="InterPro" id="IPR034138">
    <property type="entry name" value="NOP8_RRM"/>
</dbReference>
<feature type="compositionally biased region" description="Basic and acidic residues" evidence="10">
    <location>
        <begin position="262"/>
        <end position="272"/>
    </location>
</feature>
<dbReference type="InterPro" id="IPR035979">
    <property type="entry name" value="RBD_domain_sf"/>
</dbReference>
<keyword evidence="3 8" id="KW-0694">RNA-binding</keyword>
<sequence length="632" mass="71734">MKRLYIGGLGHTVSQKDLKDRFGKFGEVLDVEIVTRKDGTGMPLKTFGYININISDADLKKCMTVLNKSKWKGGTLQIEMAKESFLHRLAQERQQATEKSQSPTVEHKDKLMESFKKAGVENFHMKAAVPGTEIPGHKDWVVSKFGRVLPVLHLKGHSKNKISFCLENALKQQQDNQKRLAALEQRQKEAEQQKKLIQGALSALDTPVTSKGKHIVFEWDDESEGEAEQSTAEPGDSRASLFEKGSESSSESSSEEGPGTGEKQELRVKEFQKQGGGKLFDSSEDEEEDDGERFQIKPQFEGKAGQKLMQLQSRFGTDERFRMDSRFLESDDELNIAEETPAHSGVEVQLEEEKKKSLDILQTLLNINVHSAETSKETRKSQAFRDISALHYDPTREEHSTFETKSEEPKKESKAARRKKREEAEKLPEVSKEIFYDVAVDLKEVFGSQKESTESKQAIAWDKEEEEENVNPATAEETAVGQLTVQHSNESDEKAESTGFKFSFFGDDTAQDTTVKDDYKIEILKGAKVPWQENPCFQDSSSEEEEEEEAEEGTGDQSAPANASEAPVEAKKTFFFFFQDDERLKEGPKMFCRSAKLEDQRGHWEEKRTSLIEEYRKKHKDARRRLKASQRS</sequence>